<name>V6LIF5_9EUKA</name>
<evidence type="ECO:0000313" key="4">
    <source>
        <dbReference type="EMBL" id="KAH0574176.1"/>
    </source>
</evidence>
<protein>
    <submittedName>
        <fullName evidence="3">Uncharacterized protein</fullName>
    </submittedName>
</protein>
<proteinExistence type="predicted"/>
<gene>
    <name evidence="3" type="ORF">SS50377_16097</name>
    <name evidence="4" type="ORF">SS50377_24123</name>
</gene>
<feature type="coiled-coil region" evidence="1">
    <location>
        <begin position="856"/>
        <end position="904"/>
    </location>
</feature>
<organism evidence="3">
    <name type="scientific">Spironucleus salmonicida</name>
    <dbReference type="NCBI Taxonomy" id="348837"/>
    <lineage>
        <taxon>Eukaryota</taxon>
        <taxon>Metamonada</taxon>
        <taxon>Diplomonadida</taxon>
        <taxon>Hexamitidae</taxon>
        <taxon>Hexamitinae</taxon>
        <taxon>Spironucleus</taxon>
    </lineage>
</organism>
<evidence type="ECO:0000256" key="1">
    <source>
        <dbReference type="SAM" id="Coils"/>
    </source>
</evidence>
<dbReference type="AlphaFoldDB" id="V6LIF5"/>
<dbReference type="EMBL" id="KI546128">
    <property type="protein sequence ID" value="EST44098.1"/>
    <property type="molecule type" value="Genomic_DNA"/>
</dbReference>
<feature type="coiled-coil region" evidence="1">
    <location>
        <begin position="311"/>
        <end position="373"/>
    </location>
</feature>
<dbReference type="VEuPathDB" id="GiardiaDB:SS50377_24123"/>
<keyword evidence="5" id="KW-1185">Reference proteome</keyword>
<keyword evidence="1" id="KW-0175">Coiled coil</keyword>
<feature type="region of interest" description="Disordered" evidence="2">
    <location>
        <begin position="1"/>
        <end position="21"/>
    </location>
</feature>
<dbReference type="Proteomes" id="UP000018208">
    <property type="component" value="Unassembled WGS sequence"/>
</dbReference>
<dbReference type="EMBL" id="AUWU02000004">
    <property type="protein sequence ID" value="KAH0574176.1"/>
    <property type="molecule type" value="Genomic_DNA"/>
</dbReference>
<feature type="coiled-coil region" evidence="1">
    <location>
        <begin position="88"/>
        <end position="153"/>
    </location>
</feature>
<reference evidence="4" key="2">
    <citation type="submission" date="2020-12" db="EMBL/GenBank/DDBJ databases">
        <title>New Spironucleus salmonicida genome in near-complete chromosomes.</title>
        <authorList>
            <person name="Xu F."/>
            <person name="Kurt Z."/>
            <person name="Jimenez-Gonzalez A."/>
            <person name="Astvaldsson A."/>
            <person name="Andersson J.O."/>
            <person name="Svard S.G."/>
        </authorList>
    </citation>
    <scope>NUCLEOTIDE SEQUENCE</scope>
    <source>
        <strain evidence="4">ATCC 50377</strain>
    </source>
</reference>
<feature type="coiled-coil region" evidence="1">
    <location>
        <begin position="618"/>
        <end position="652"/>
    </location>
</feature>
<evidence type="ECO:0000313" key="3">
    <source>
        <dbReference type="EMBL" id="EST44098.1"/>
    </source>
</evidence>
<accession>V6LIF5</accession>
<reference evidence="3 4" key="1">
    <citation type="journal article" date="2014" name="PLoS Genet.">
        <title>The Genome of Spironucleus salmonicida Highlights a Fish Pathogen Adapted to Fluctuating Environments.</title>
        <authorList>
            <person name="Xu F."/>
            <person name="Jerlstrom-Hultqvist J."/>
            <person name="Einarsson E."/>
            <person name="Astvaldsson A."/>
            <person name="Svard S.G."/>
            <person name="Andersson J.O."/>
        </authorList>
    </citation>
    <scope>NUCLEOTIDE SEQUENCE</scope>
    <source>
        <strain evidence="4">ATCC 50377</strain>
    </source>
</reference>
<feature type="coiled-coil region" evidence="1">
    <location>
        <begin position="412"/>
        <end position="446"/>
    </location>
</feature>
<evidence type="ECO:0000256" key="2">
    <source>
        <dbReference type="SAM" id="MobiDB-lite"/>
    </source>
</evidence>
<feature type="coiled-coil region" evidence="1">
    <location>
        <begin position="739"/>
        <end position="769"/>
    </location>
</feature>
<sequence length="1000" mass="116105">MNSLPPPPPFTATKALPPPPPINMVPQVSYSKLSGIKSFNQDNAKVVENHVQKSDEKSSIFHSEVLKILKTTNSEAALAAVRALSIKVPKLETSVYELQNQNDDYKEQLRKVSYIQSQQQQIQIKNEQFQSKIKQLQEQVKLLTQSNSSKQSTESTMKQLKCTQLATVDQKDVQQLRLELETVTAEKKMYRTSYHLVSKMNSKLQTQSNQIRMQLFEHTGNLVNFTNFLNEHMDSDVLFDPNTCLNVVGTTIRNKLQQCDNVDLNVQLNQFKELYQNEYKTTQLIKQDKSTLQDFIQSIKNIFIIIDQCDLENLIQKIQEVYDSEKSLKQTCNLKQEQIDIIEELNTEIYNKLDALQLEITKLQSQNSTLIEQNVDFNQKLSQKDVVIPQYPDLSHELFEQQQEFIKLNQANQQLIEKINVQNAQIEFQESENAQLSTLLTDVKQNSFNSTQELHEDQGQINDLLNDKHAFIDAFNTRLNQLILSNHQPLIEQIDNIFLFINQDDNQGSLNFSDSTLTQSSQIFGLLSTVSKQEIRTTETALAFIQDHFEQNLAEQNKISEMVFQMQQLTSKNEFQHQQNTKNYQREINTLHQVIQQQEFQVNECVNQLNLSKFPLQKDTQLFEIDILKREIEEFQRQNQVQREVIQVLKQEKLAFVQTVNSTFQLSKLFNQQSKLQEIASYLQHKNEQKQDTDANFQRKYENMKYSVCEELNLPSTCSDTVLIKEVIRLKGLETEYDIEKLVEQVNSLKQINETQKQVISELQNQQVEHDTNIHISTLKQRQTTLSSLCTVGNSIQLDSPHDTTEFLRNMQKLTQSISLPSFDQIYDLFRQIIATNQSTQQQSYTSNSTNVHSLLQKKDTKINLLNHQITSLQQQNQNNMATIQQLQQQIVNFQTVHDRAKQLLLQTKQQDIFAALNQLISLQKKNHLQGSQLENLKRKIEMNSNCSDIKNIFEETACQNQQIRLMRNCMHFGLNSVNADSLRVKKLVEFVGLLRENLI</sequence>
<evidence type="ECO:0000313" key="5">
    <source>
        <dbReference type="Proteomes" id="UP000018208"/>
    </source>
</evidence>